<proteinExistence type="predicted"/>
<gene>
    <name evidence="3" type="ORF">IAC54_07915</name>
</gene>
<accession>A0A9D9H8I8</accession>
<dbReference type="Proteomes" id="UP000823636">
    <property type="component" value="Unassembled WGS sequence"/>
</dbReference>
<reference evidence="3" key="2">
    <citation type="journal article" date="2021" name="PeerJ">
        <title>Extensive microbial diversity within the chicken gut microbiome revealed by metagenomics and culture.</title>
        <authorList>
            <person name="Gilroy R."/>
            <person name="Ravi A."/>
            <person name="Getino M."/>
            <person name="Pursley I."/>
            <person name="Horton D.L."/>
            <person name="Alikhan N.F."/>
            <person name="Baker D."/>
            <person name="Gharbi K."/>
            <person name="Hall N."/>
            <person name="Watson M."/>
            <person name="Adriaenssens E.M."/>
            <person name="Foster-Nyarko E."/>
            <person name="Jarju S."/>
            <person name="Secka A."/>
            <person name="Antonio M."/>
            <person name="Oren A."/>
            <person name="Chaudhuri R.R."/>
            <person name="La Ragione R."/>
            <person name="Hildebrand F."/>
            <person name="Pallen M.J."/>
        </authorList>
    </citation>
    <scope>NUCLEOTIDE SEQUENCE</scope>
    <source>
        <strain evidence="3">G3-4614</strain>
    </source>
</reference>
<protein>
    <submittedName>
        <fullName evidence="3">PepSY-like domain-containing protein</fullName>
    </submittedName>
</protein>
<dbReference type="Pfam" id="PF11396">
    <property type="entry name" value="PepSY_like"/>
    <property type="match status" value="2"/>
</dbReference>
<name>A0A9D9H8I8_9BACT</name>
<dbReference type="Gene3D" id="3.40.1420.30">
    <property type="match status" value="1"/>
</dbReference>
<organism evidence="3 4">
    <name type="scientific">Candidatus Caccoplasma merdipullorum</name>
    <dbReference type="NCBI Taxonomy" id="2840718"/>
    <lineage>
        <taxon>Bacteria</taxon>
        <taxon>Pseudomonadati</taxon>
        <taxon>Bacteroidota</taxon>
        <taxon>Bacteroidia</taxon>
        <taxon>Bacteroidales</taxon>
        <taxon>Bacteroidaceae</taxon>
        <taxon>Bacteroidaceae incertae sedis</taxon>
        <taxon>Candidatus Caccoplasma</taxon>
    </lineage>
</organism>
<evidence type="ECO:0000259" key="2">
    <source>
        <dbReference type="Pfam" id="PF11396"/>
    </source>
</evidence>
<sequence>MKKLMIIAAVLLFVASAPACADNDKPIAVTELPQIAQQFIKNHFPKEKVAYAKIERDFLEVQYEVVFTNSSKLEFNKNGEWKEVNCKYSTVPKAIVPAQIVNYISQNYPDANVVKLERNSREYEAKLSNGLELTFDTNFNLIDIDD</sequence>
<dbReference type="EMBL" id="JADIMW010000082">
    <property type="protein sequence ID" value="MBO8438803.1"/>
    <property type="molecule type" value="Genomic_DNA"/>
</dbReference>
<keyword evidence="1" id="KW-0732">Signal</keyword>
<dbReference type="InterPro" id="IPR021533">
    <property type="entry name" value="PepSY-like"/>
</dbReference>
<feature type="chain" id="PRO_5038975123" evidence="1">
    <location>
        <begin position="22"/>
        <end position="146"/>
    </location>
</feature>
<feature type="domain" description="Putative beta-lactamase-inhibitor-like PepSY-like" evidence="2">
    <location>
        <begin position="62"/>
        <end position="142"/>
    </location>
</feature>
<evidence type="ECO:0000313" key="4">
    <source>
        <dbReference type="Proteomes" id="UP000823636"/>
    </source>
</evidence>
<feature type="signal peptide" evidence="1">
    <location>
        <begin position="1"/>
        <end position="21"/>
    </location>
</feature>
<reference evidence="3" key="1">
    <citation type="submission" date="2020-10" db="EMBL/GenBank/DDBJ databases">
        <authorList>
            <person name="Gilroy R."/>
        </authorList>
    </citation>
    <scope>NUCLEOTIDE SEQUENCE</scope>
    <source>
        <strain evidence="3">G3-4614</strain>
    </source>
</reference>
<dbReference type="SUPFAM" id="SSF160574">
    <property type="entry name" value="BT0923-like"/>
    <property type="match status" value="1"/>
</dbReference>
<dbReference type="AlphaFoldDB" id="A0A9D9H8I8"/>
<evidence type="ECO:0000313" key="3">
    <source>
        <dbReference type="EMBL" id="MBO8438803.1"/>
    </source>
</evidence>
<feature type="domain" description="Putative beta-lactamase-inhibitor-like PepSY-like" evidence="2">
    <location>
        <begin position="25"/>
        <end position="57"/>
    </location>
</feature>
<evidence type="ECO:0000256" key="1">
    <source>
        <dbReference type="SAM" id="SignalP"/>
    </source>
</evidence>
<comment type="caution">
    <text evidence="3">The sequence shown here is derived from an EMBL/GenBank/DDBJ whole genome shotgun (WGS) entry which is preliminary data.</text>
</comment>